<reference evidence="1" key="1">
    <citation type="journal article" date="2015" name="Nature">
        <title>Complex archaea that bridge the gap between prokaryotes and eukaryotes.</title>
        <authorList>
            <person name="Spang A."/>
            <person name="Saw J.H."/>
            <person name="Jorgensen S.L."/>
            <person name="Zaremba-Niedzwiedzka K."/>
            <person name="Martijn J."/>
            <person name="Lind A.E."/>
            <person name="van Eijk R."/>
            <person name="Schleper C."/>
            <person name="Guy L."/>
            <person name="Ettema T.J."/>
        </authorList>
    </citation>
    <scope>NUCLEOTIDE SEQUENCE</scope>
</reference>
<comment type="caution">
    <text evidence="1">The sequence shown here is derived from an EMBL/GenBank/DDBJ whole genome shotgun (WGS) entry which is preliminary data.</text>
</comment>
<organism evidence="1">
    <name type="scientific">marine sediment metagenome</name>
    <dbReference type="NCBI Taxonomy" id="412755"/>
    <lineage>
        <taxon>unclassified sequences</taxon>
        <taxon>metagenomes</taxon>
        <taxon>ecological metagenomes</taxon>
    </lineage>
</organism>
<proteinExistence type="predicted"/>
<dbReference type="EMBL" id="LAZR01013568">
    <property type="protein sequence ID" value="KKM21358.1"/>
    <property type="molecule type" value="Genomic_DNA"/>
</dbReference>
<accession>A0A0F9KGR4</accession>
<gene>
    <name evidence="1" type="ORF">LCGC14_1636180</name>
</gene>
<sequence>MPTRRKIKKKELPTPTEFPHGWTIGAVFWRDPTLFTDPLTEEKVCALRVVDSLYVKCTVGFYRQDESGDYVVCSEISMQNGEVQMEQITFVPKALVIPMAELGKL</sequence>
<dbReference type="AlphaFoldDB" id="A0A0F9KGR4"/>
<evidence type="ECO:0000313" key="1">
    <source>
        <dbReference type="EMBL" id="KKM21358.1"/>
    </source>
</evidence>
<protein>
    <submittedName>
        <fullName evidence="1">Uncharacterized protein</fullName>
    </submittedName>
</protein>
<name>A0A0F9KGR4_9ZZZZ</name>